<accession>A0A9W6CRM1</accession>
<evidence type="ECO:0000313" key="5">
    <source>
        <dbReference type="EMBL" id="MDR6335347.1"/>
    </source>
</evidence>
<dbReference type="GeneID" id="95764552"/>
<evidence type="ECO:0000259" key="3">
    <source>
        <dbReference type="SMART" id="SM00062"/>
    </source>
</evidence>
<evidence type="ECO:0000256" key="1">
    <source>
        <dbReference type="SAM" id="MobiDB-lite"/>
    </source>
</evidence>
<dbReference type="Proteomes" id="UP001245370">
    <property type="component" value="Unassembled WGS sequence"/>
</dbReference>
<dbReference type="EMBL" id="BSDO01000006">
    <property type="protein sequence ID" value="GLI24099.1"/>
    <property type="molecule type" value="Genomic_DNA"/>
</dbReference>
<dbReference type="SUPFAM" id="SSF53850">
    <property type="entry name" value="Periplasmic binding protein-like II"/>
    <property type="match status" value="1"/>
</dbReference>
<reference evidence="4" key="1">
    <citation type="submission" date="2022-12" db="EMBL/GenBank/DDBJ databases">
        <title>Reference genome sequencing for broad-spectrum identification of bacterial and archaeal isolates by mass spectrometry.</title>
        <authorList>
            <person name="Sekiguchi Y."/>
            <person name="Tourlousse D.M."/>
        </authorList>
    </citation>
    <scope>NUCLEOTIDE SEQUENCE</scope>
    <source>
        <strain evidence="4">301</strain>
    </source>
</reference>
<dbReference type="RefSeq" id="WP_281808918.1">
    <property type="nucleotide sequence ID" value="NZ_BSDO01000006.1"/>
</dbReference>
<evidence type="ECO:0000313" key="6">
    <source>
        <dbReference type="Proteomes" id="UP001144397"/>
    </source>
</evidence>
<dbReference type="GO" id="GO:0046170">
    <property type="term" value="P:methanol catabolic process"/>
    <property type="evidence" value="ECO:0007669"/>
    <property type="project" value="InterPro"/>
</dbReference>
<feature type="chain" id="PRO_5040851194" evidence="2">
    <location>
        <begin position="40"/>
        <end position="319"/>
    </location>
</feature>
<comment type="caution">
    <text evidence="4">The sequence shown here is derived from an EMBL/GenBank/DDBJ whole genome shotgun (WGS) entry which is preliminary data.</text>
</comment>
<evidence type="ECO:0000256" key="2">
    <source>
        <dbReference type="SAM" id="SignalP"/>
    </source>
</evidence>
<feature type="signal peptide" evidence="2">
    <location>
        <begin position="1"/>
        <end position="39"/>
    </location>
</feature>
<dbReference type="SMART" id="SM00062">
    <property type="entry name" value="PBPb"/>
    <property type="match status" value="1"/>
</dbReference>
<dbReference type="InterPro" id="IPR001638">
    <property type="entry name" value="Solute-binding_3/MltF_N"/>
</dbReference>
<organism evidence="4 6">
    <name type="scientific">Xanthobacter flavus</name>
    <dbReference type="NCBI Taxonomy" id="281"/>
    <lineage>
        <taxon>Bacteria</taxon>
        <taxon>Pseudomonadati</taxon>
        <taxon>Pseudomonadota</taxon>
        <taxon>Alphaproteobacteria</taxon>
        <taxon>Hyphomicrobiales</taxon>
        <taxon>Xanthobacteraceae</taxon>
        <taxon>Xanthobacter</taxon>
    </lineage>
</organism>
<reference evidence="5 7" key="2">
    <citation type="submission" date="2023-07" db="EMBL/GenBank/DDBJ databases">
        <title>Genomic Encyclopedia of Type Strains, Phase IV (KMG-IV): sequencing the most valuable type-strain genomes for metagenomic binning, comparative biology and taxonomic classification.</title>
        <authorList>
            <person name="Goeker M."/>
        </authorList>
    </citation>
    <scope>NUCLEOTIDE SEQUENCE [LARGE SCALE GENOMIC DNA]</scope>
    <source>
        <strain evidence="5 7">DSM 338</strain>
    </source>
</reference>
<dbReference type="EMBL" id="JAVDPY010000007">
    <property type="protein sequence ID" value="MDR6335347.1"/>
    <property type="molecule type" value="Genomic_DNA"/>
</dbReference>
<sequence length="319" mass="34155">MTCSASTPARHAATSATSHFVAGALLAGTLALFAAPALAQTAESGKMSPQTAAGGSAAPAQAATPPDPSILRICASEVEAPFSQKDGKGFENRIAGVLAQAMGRKAVFVWTSKPAIYQVRDQLDAKLCDVVMGVDTGDARVLNSKPYYRTSYVLVTKADRNITATDWNDPQVKALNRFVVRFYSPGETVLKRLGKYEDNAAYLYSLVNFRSPRNQYVQVPGERVISEVANGEADIAFAFAPEVARYVKSSQVPLRMSLAGNSVTKFDGTEMPLHYDQSVAVRLGDTALLAEIDAALVKARPQIDEILAEEGIPLLKPNS</sequence>
<name>A0A9W6CRM1_XANFL</name>
<dbReference type="Proteomes" id="UP001144397">
    <property type="component" value="Unassembled WGS sequence"/>
</dbReference>
<evidence type="ECO:0000313" key="7">
    <source>
        <dbReference type="Proteomes" id="UP001245370"/>
    </source>
</evidence>
<dbReference type="Gene3D" id="3.40.190.10">
    <property type="entry name" value="Periplasmic binding protein-like II"/>
    <property type="match status" value="2"/>
</dbReference>
<gene>
    <name evidence="5" type="ORF">GGQ86_003842</name>
    <name evidence="4" type="ORF">XFLAVUS301_37730</name>
</gene>
<dbReference type="InterPro" id="IPR022455">
    <property type="entry name" value="Methanol_oxidation_MoxJ"/>
</dbReference>
<feature type="compositionally biased region" description="Low complexity" evidence="1">
    <location>
        <begin position="46"/>
        <end position="64"/>
    </location>
</feature>
<protein>
    <submittedName>
        <fullName evidence="4">Amino acid ABC transporter substrate-binding protein</fullName>
    </submittedName>
    <submittedName>
        <fullName evidence="5">MxaJ protein</fullName>
    </submittedName>
</protein>
<evidence type="ECO:0000313" key="4">
    <source>
        <dbReference type="EMBL" id="GLI24099.1"/>
    </source>
</evidence>
<feature type="domain" description="Solute-binding protein family 3/N-terminal" evidence="3">
    <location>
        <begin position="70"/>
        <end position="310"/>
    </location>
</feature>
<dbReference type="NCBIfam" id="TIGR03870">
    <property type="entry name" value="ABC_MoxJ"/>
    <property type="match status" value="1"/>
</dbReference>
<feature type="region of interest" description="Disordered" evidence="1">
    <location>
        <begin position="46"/>
        <end position="65"/>
    </location>
</feature>
<keyword evidence="2" id="KW-0732">Signal</keyword>
<dbReference type="GO" id="GO:0042597">
    <property type="term" value="C:periplasmic space"/>
    <property type="evidence" value="ECO:0007669"/>
    <property type="project" value="InterPro"/>
</dbReference>
<keyword evidence="7" id="KW-1185">Reference proteome</keyword>
<proteinExistence type="predicted"/>
<dbReference type="AlphaFoldDB" id="A0A9W6CRM1"/>